<dbReference type="InterPro" id="IPR036895">
    <property type="entry name" value="Uracil-DNA_glycosylase-like_sf"/>
</dbReference>
<dbReference type="SMART" id="SM00986">
    <property type="entry name" value="UDG"/>
    <property type="match status" value="1"/>
</dbReference>
<comment type="caution">
    <text evidence="9">The sequence shown here is derived from an EMBL/GenBank/DDBJ whole genome shotgun (WGS) entry which is preliminary data.</text>
</comment>
<evidence type="ECO:0000256" key="3">
    <source>
        <dbReference type="ARBA" id="ARBA00022763"/>
    </source>
</evidence>
<reference evidence="11 12" key="2">
    <citation type="journal article" date="2019" name="PLoS Negl. Trop. Dis.">
        <title>Revisiting the worldwide diversity of Leptospira species in the environment.</title>
        <authorList>
            <person name="Vincent A.T."/>
            <person name="Schiettekatte O."/>
            <person name="Bourhy P."/>
            <person name="Veyrier F.J."/>
            <person name="Picardeau M."/>
        </authorList>
    </citation>
    <scope>NUCLEOTIDE SEQUENCE [LARGE SCALE GENOMIC DNA]</scope>
    <source>
        <strain evidence="11">201702690</strain>
        <strain evidence="9 12">SSW18</strain>
    </source>
</reference>
<feature type="domain" description="Uracil-DNA glycosylase-like" evidence="8">
    <location>
        <begin position="28"/>
        <end position="190"/>
    </location>
</feature>
<evidence type="ECO:0000256" key="1">
    <source>
        <dbReference type="ARBA" id="ARBA00022485"/>
    </source>
</evidence>
<evidence type="ECO:0000259" key="8">
    <source>
        <dbReference type="SMART" id="SM00986"/>
    </source>
</evidence>
<organism evidence="9 12">
    <name type="scientific">Leptospira langatensis</name>
    <dbReference type="NCBI Taxonomy" id="2484983"/>
    <lineage>
        <taxon>Bacteria</taxon>
        <taxon>Pseudomonadati</taxon>
        <taxon>Spirochaetota</taxon>
        <taxon>Spirochaetia</taxon>
        <taxon>Leptospirales</taxon>
        <taxon>Leptospiraceae</taxon>
        <taxon>Leptospira</taxon>
    </lineage>
</organism>
<dbReference type="Proteomes" id="UP000297946">
    <property type="component" value="Unassembled WGS sequence"/>
</dbReference>
<dbReference type="GO" id="GO:0051539">
    <property type="term" value="F:4 iron, 4 sulfur cluster binding"/>
    <property type="evidence" value="ECO:0007669"/>
    <property type="project" value="UniProtKB-KW"/>
</dbReference>
<dbReference type="OrthoDB" id="9789139at2"/>
<dbReference type="PANTHER" id="PTHR33693">
    <property type="entry name" value="TYPE-5 URACIL-DNA GLYCOSYLASE"/>
    <property type="match status" value="1"/>
</dbReference>
<keyword evidence="5" id="KW-0408">Iron</keyword>
<reference evidence="10" key="1">
    <citation type="submission" date="2018-10" db="EMBL/GenBank/DDBJ databases">
        <authorList>
            <person name="Vincent A.T."/>
            <person name="Schiettekatte O."/>
            <person name="Bourhy P."/>
            <person name="Veyrier F.J."/>
            <person name="Picardeau M."/>
        </authorList>
    </citation>
    <scope>NUCLEOTIDE SEQUENCE</scope>
    <source>
        <strain evidence="10">201702690</strain>
    </source>
</reference>
<evidence type="ECO:0000313" key="9">
    <source>
        <dbReference type="EMBL" id="TGK01189.1"/>
    </source>
</evidence>
<dbReference type="Gene3D" id="3.40.470.10">
    <property type="entry name" value="Uracil-DNA glycosylase-like domain"/>
    <property type="match status" value="1"/>
</dbReference>
<dbReference type="CDD" id="cd10033">
    <property type="entry name" value="UDG_like"/>
    <property type="match status" value="1"/>
</dbReference>
<dbReference type="RefSeq" id="WP_135645309.1">
    <property type="nucleotide sequence ID" value="NZ_RQER01000006.1"/>
</dbReference>
<dbReference type="GO" id="GO:0046872">
    <property type="term" value="F:metal ion binding"/>
    <property type="evidence" value="ECO:0007669"/>
    <property type="project" value="UniProtKB-KW"/>
</dbReference>
<name>A0A5F1ZV75_9LEPT</name>
<evidence type="ECO:0000256" key="4">
    <source>
        <dbReference type="ARBA" id="ARBA00022801"/>
    </source>
</evidence>
<evidence type="ECO:0000256" key="6">
    <source>
        <dbReference type="ARBA" id="ARBA00023014"/>
    </source>
</evidence>
<dbReference type="EMBL" id="RQER01000006">
    <property type="protein sequence ID" value="TGK01189.1"/>
    <property type="molecule type" value="Genomic_DNA"/>
</dbReference>
<dbReference type="GO" id="GO:0006281">
    <property type="term" value="P:DNA repair"/>
    <property type="evidence" value="ECO:0007669"/>
    <property type="project" value="UniProtKB-KW"/>
</dbReference>
<dbReference type="PANTHER" id="PTHR33693:SF1">
    <property type="entry name" value="TYPE-4 URACIL-DNA GLYCOSYLASE"/>
    <property type="match status" value="1"/>
</dbReference>
<keyword evidence="1" id="KW-0004">4Fe-4S</keyword>
<proteinExistence type="predicted"/>
<keyword evidence="3" id="KW-0227">DNA damage</keyword>
<dbReference type="SMART" id="SM00987">
    <property type="entry name" value="UreE_C"/>
    <property type="match status" value="1"/>
</dbReference>
<dbReference type="GO" id="GO:0097506">
    <property type="term" value="F:deaminated base DNA N-glycosylase activity"/>
    <property type="evidence" value="ECO:0007669"/>
    <property type="project" value="UniProtKB-ARBA"/>
</dbReference>
<sequence length="208" mass="23651">MRSNKEFSQHLDTLIHCRLCPNMKGNPVHGGIPGAKIMSIGQAPGIHEERFGRPFAYTAGKTLFKWFASIGIEEELYRSKVNMSAVCRCFPGKAKSGDRKPDASEVENCSRYLRFEVNYNRPELLIPIGKLAIDQLMDNKKYKLDEVIGKKFKKEYYGVELDWIPLPHPSGLNVWNHTTEGKILIAKSLDLIRKHPAVKRELLGKSLK</sequence>
<dbReference type="Pfam" id="PF03167">
    <property type="entry name" value="UDG"/>
    <property type="match status" value="1"/>
</dbReference>
<gene>
    <name evidence="9" type="ORF">EHO57_09580</name>
    <name evidence="10" type="ORF">EHQ53_09295</name>
</gene>
<dbReference type="Proteomes" id="UP000297273">
    <property type="component" value="Unassembled WGS sequence"/>
</dbReference>
<keyword evidence="11" id="KW-1185">Reference proteome</keyword>
<keyword evidence="2" id="KW-0479">Metal-binding</keyword>
<evidence type="ECO:0000313" key="11">
    <source>
        <dbReference type="Proteomes" id="UP000297273"/>
    </source>
</evidence>
<evidence type="ECO:0000256" key="5">
    <source>
        <dbReference type="ARBA" id="ARBA00023004"/>
    </source>
</evidence>
<evidence type="ECO:0000313" key="12">
    <source>
        <dbReference type="Proteomes" id="UP000297946"/>
    </source>
</evidence>
<keyword evidence="4" id="KW-0378">Hydrolase</keyword>
<keyword evidence="6" id="KW-0411">Iron-sulfur</keyword>
<dbReference type="EMBL" id="RQGC01000004">
    <property type="protein sequence ID" value="TGL42360.1"/>
    <property type="molecule type" value="Genomic_DNA"/>
</dbReference>
<keyword evidence="7" id="KW-0234">DNA repair</keyword>
<protein>
    <submittedName>
        <fullName evidence="9">Uracil-DNA glycosylase</fullName>
    </submittedName>
</protein>
<dbReference type="SUPFAM" id="SSF52141">
    <property type="entry name" value="Uracil-DNA glycosylase-like"/>
    <property type="match status" value="1"/>
</dbReference>
<dbReference type="InterPro" id="IPR005122">
    <property type="entry name" value="Uracil-DNA_glycosylase-like"/>
</dbReference>
<evidence type="ECO:0000256" key="7">
    <source>
        <dbReference type="ARBA" id="ARBA00023204"/>
    </source>
</evidence>
<accession>A0A5F1ZV75</accession>
<dbReference type="InterPro" id="IPR051536">
    <property type="entry name" value="UDG_Type-4/5"/>
</dbReference>
<evidence type="ECO:0000256" key="2">
    <source>
        <dbReference type="ARBA" id="ARBA00022723"/>
    </source>
</evidence>
<evidence type="ECO:0000313" key="10">
    <source>
        <dbReference type="EMBL" id="TGL42360.1"/>
    </source>
</evidence>
<dbReference type="AlphaFoldDB" id="A0A5F1ZV75"/>